<feature type="short sequence motif" description="'HIGH' region" evidence="7">
    <location>
        <begin position="18"/>
        <end position="28"/>
    </location>
</feature>
<comment type="catalytic activity">
    <reaction evidence="7">
        <text>tRNA(Glu) + L-glutamate + ATP = L-glutamyl-tRNA(Glu) + AMP + diphosphate</text>
        <dbReference type="Rhea" id="RHEA:23540"/>
        <dbReference type="Rhea" id="RHEA-COMP:9663"/>
        <dbReference type="Rhea" id="RHEA-COMP:9680"/>
        <dbReference type="ChEBI" id="CHEBI:29985"/>
        <dbReference type="ChEBI" id="CHEBI:30616"/>
        <dbReference type="ChEBI" id="CHEBI:33019"/>
        <dbReference type="ChEBI" id="CHEBI:78442"/>
        <dbReference type="ChEBI" id="CHEBI:78520"/>
        <dbReference type="ChEBI" id="CHEBI:456215"/>
        <dbReference type="EC" id="6.1.1.17"/>
    </reaction>
</comment>
<feature type="binding site" evidence="7">
    <location>
        <position position="110"/>
    </location>
    <ligand>
        <name>Zn(2+)</name>
        <dbReference type="ChEBI" id="CHEBI:29105"/>
    </ligand>
</feature>
<dbReference type="InterPro" id="IPR004527">
    <property type="entry name" value="Glu-tRNA-ligase_bac/mito"/>
</dbReference>
<dbReference type="EMBL" id="MGGR01000021">
    <property type="protein sequence ID" value="OGM33163.1"/>
    <property type="molecule type" value="Genomic_DNA"/>
</dbReference>
<evidence type="ECO:0000259" key="9">
    <source>
        <dbReference type="Pfam" id="PF19269"/>
    </source>
</evidence>
<dbReference type="Gene3D" id="1.10.10.350">
    <property type="match status" value="1"/>
</dbReference>
<feature type="binding site" evidence="7">
    <location>
        <position position="130"/>
    </location>
    <ligand>
        <name>Zn(2+)</name>
        <dbReference type="ChEBI" id="CHEBI:29105"/>
    </ligand>
</feature>
<dbReference type="GO" id="GO:0005524">
    <property type="term" value="F:ATP binding"/>
    <property type="evidence" value="ECO:0007669"/>
    <property type="project" value="UniProtKB-UniRule"/>
</dbReference>
<dbReference type="PANTHER" id="PTHR43311">
    <property type="entry name" value="GLUTAMATE--TRNA LIGASE"/>
    <property type="match status" value="1"/>
</dbReference>
<keyword evidence="3 7" id="KW-0547">Nucleotide-binding</keyword>
<keyword evidence="4 7" id="KW-0067">ATP-binding</keyword>
<comment type="function">
    <text evidence="7">Catalyzes the attachment of glutamate to tRNA(Glu) in a two-step reaction: glutamate is first activated by ATP to form Glu-AMP and then transferred to the acceptor end of tRNA(Glu).</text>
</comment>
<evidence type="ECO:0000256" key="3">
    <source>
        <dbReference type="ARBA" id="ARBA00022741"/>
    </source>
</evidence>
<dbReference type="STRING" id="1802505.A3D01_04470"/>
<dbReference type="Pfam" id="PF19269">
    <property type="entry name" value="Anticodon_2"/>
    <property type="match status" value="1"/>
</dbReference>
<dbReference type="Proteomes" id="UP000177169">
    <property type="component" value="Unassembled WGS sequence"/>
</dbReference>
<sequence length="460" mass="52366">MTEQENKKIGKIRTRFAPSPTGSLHIGGLRTAAYALALAKHSNGDFILRIEDTDQKRLIKGATEKLQETLKTFGLFWDEYYVQSERSKKGVYQKEAERLVRDGHAFYCQCTPKNAKKQGYSEILRDTCRDKNLNSGAIKLKIPDNEKVSYTDFVLEKEINWDTSLVSDTTLLKSDGFPTYHLAVVVDDHYMNISHVLRGHDWLPSTPIHLLVYKFLGFERPIIGHLTDILDPDGGKLSKRKGSVSCEAMIKEGYLPEAILNFVILLGWAPKDNREIYTLNEFIEVFDSKGFQKSNPVFNREKLDWFNGYYIRQKNDEELLELLKPFIPKGANIDKVKAIIPYTKDRIKKLTEFPTLAGFVFSTSKEVEPEIVSDPNQYVTHISNATQSLEKVNNWNLASVNEALSGTIQEHSFKTGGFYMDLRTTISGTTITPPINESIEIIGREETLTRLKKGLEKAKK</sequence>
<dbReference type="GO" id="GO:0000049">
    <property type="term" value="F:tRNA binding"/>
    <property type="evidence" value="ECO:0007669"/>
    <property type="project" value="InterPro"/>
</dbReference>
<keyword evidence="6 7" id="KW-0030">Aminoacyl-tRNA synthetase</keyword>
<reference evidence="10 11" key="1">
    <citation type="journal article" date="2016" name="Nat. Commun.">
        <title>Thousands of microbial genomes shed light on interconnected biogeochemical processes in an aquifer system.</title>
        <authorList>
            <person name="Anantharaman K."/>
            <person name="Brown C.T."/>
            <person name="Hug L.A."/>
            <person name="Sharon I."/>
            <person name="Castelle C.J."/>
            <person name="Probst A.J."/>
            <person name="Thomas B.C."/>
            <person name="Singh A."/>
            <person name="Wilkins M.J."/>
            <person name="Karaoz U."/>
            <person name="Brodie E.L."/>
            <person name="Williams K.H."/>
            <person name="Hubbard S.S."/>
            <person name="Banfield J.F."/>
        </authorList>
    </citation>
    <scope>NUCLEOTIDE SEQUENCE [LARGE SCALE GENOMIC DNA]</scope>
</reference>
<evidence type="ECO:0000256" key="2">
    <source>
        <dbReference type="ARBA" id="ARBA00022598"/>
    </source>
</evidence>
<evidence type="ECO:0000256" key="6">
    <source>
        <dbReference type="ARBA" id="ARBA00023146"/>
    </source>
</evidence>
<dbReference type="InterPro" id="IPR033910">
    <property type="entry name" value="GluRS_core"/>
</dbReference>
<dbReference type="PANTHER" id="PTHR43311:SF2">
    <property type="entry name" value="GLUTAMATE--TRNA LIGASE, MITOCHONDRIAL-RELATED"/>
    <property type="match status" value="1"/>
</dbReference>
<feature type="short sequence motif" description="'KMSKS' region" evidence="7">
    <location>
        <begin position="236"/>
        <end position="240"/>
    </location>
</feature>
<protein>
    <recommendedName>
        <fullName evidence="7">Glutamate--tRNA ligase</fullName>
        <ecNumber evidence="7">6.1.1.17</ecNumber>
    </recommendedName>
    <alternativeName>
        <fullName evidence="7">Glutamyl-tRNA synthetase</fullName>
        <shortName evidence="7">GluRS</shortName>
    </alternativeName>
</protein>
<evidence type="ECO:0000256" key="7">
    <source>
        <dbReference type="HAMAP-Rule" id="MF_00022"/>
    </source>
</evidence>
<organism evidence="10 11">
    <name type="scientific">Candidatus Woesebacteria bacterium RIFCSPHIGHO2_02_FULL_39_13</name>
    <dbReference type="NCBI Taxonomy" id="1802505"/>
    <lineage>
        <taxon>Bacteria</taxon>
        <taxon>Candidatus Woeseibacteriota</taxon>
    </lineage>
</organism>
<dbReference type="InterPro" id="IPR008925">
    <property type="entry name" value="aa_tRNA-synth_I_cd-bd_sf"/>
</dbReference>
<dbReference type="PRINTS" id="PR00987">
    <property type="entry name" value="TRNASYNTHGLU"/>
</dbReference>
<dbReference type="GO" id="GO:0005737">
    <property type="term" value="C:cytoplasm"/>
    <property type="evidence" value="ECO:0007669"/>
    <property type="project" value="UniProtKB-SubCell"/>
</dbReference>
<comment type="similarity">
    <text evidence="1 7">Belongs to the class-I aminoacyl-tRNA synthetase family. Glutamate--tRNA ligase type 1 subfamily.</text>
</comment>
<dbReference type="SUPFAM" id="SSF48163">
    <property type="entry name" value="An anticodon-binding domain of class I aminoacyl-tRNA synthetases"/>
    <property type="match status" value="1"/>
</dbReference>
<evidence type="ECO:0000256" key="1">
    <source>
        <dbReference type="ARBA" id="ARBA00007894"/>
    </source>
</evidence>
<evidence type="ECO:0000259" key="8">
    <source>
        <dbReference type="Pfam" id="PF00749"/>
    </source>
</evidence>
<dbReference type="InterPro" id="IPR020058">
    <property type="entry name" value="Glu/Gln-tRNA-synth_Ib_cat-dom"/>
</dbReference>
<dbReference type="NCBIfam" id="TIGR00464">
    <property type="entry name" value="gltX_bact"/>
    <property type="match status" value="1"/>
</dbReference>
<keyword evidence="7" id="KW-0862">Zinc</keyword>
<comment type="subcellular location">
    <subcellularLocation>
        <location evidence="7">Cytoplasm</location>
    </subcellularLocation>
</comment>
<keyword evidence="5 7" id="KW-0648">Protein biosynthesis</keyword>
<gene>
    <name evidence="7" type="primary">gltX</name>
    <name evidence="10" type="ORF">A3D01_04470</name>
</gene>
<keyword evidence="7" id="KW-0479">Metal-binding</keyword>
<dbReference type="InterPro" id="IPR001412">
    <property type="entry name" value="aa-tRNA-synth_I_CS"/>
</dbReference>
<dbReference type="Pfam" id="PF00749">
    <property type="entry name" value="tRNA-synt_1c"/>
    <property type="match status" value="1"/>
</dbReference>
<comment type="caution">
    <text evidence="10">The sequence shown here is derived from an EMBL/GenBank/DDBJ whole genome shotgun (WGS) entry which is preliminary data.</text>
</comment>
<feature type="binding site" evidence="7">
    <location>
        <position position="108"/>
    </location>
    <ligand>
        <name>Zn(2+)</name>
        <dbReference type="ChEBI" id="CHEBI:29105"/>
    </ligand>
</feature>
<comment type="cofactor">
    <cofactor evidence="7">
        <name>Zn(2+)</name>
        <dbReference type="ChEBI" id="CHEBI:29105"/>
    </cofactor>
    <text evidence="7">Binds 1 zinc ion per subunit.</text>
</comment>
<dbReference type="SUPFAM" id="SSF52374">
    <property type="entry name" value="Nucleotidylyl transferase"/>
    <property type="match status" value="1"/>
</dbReference>
<keyword evidence="7" id="KW-0963">Cytoplasm</keyword>
<dbReference type="InterPro" id="IPR014729">
    <property type="entry name" value="Rossmann-like_a/b/a_fold"/>
</dbReference>
<feature type="domain" description="Aminoacyl-tRNA synthetase class I anticodon-binding" evidence="9">
    <location>
        <begin position="318"/>
        <end position="455"/>
    </location>
</feature>
<dbReference type="GO" id="GO:0008270">
    <property type="term" value="F:zinc ion binding"/>
    <property type="evidence" value="ECO:0007669"/>
    <property type="project" value="UniProtKB-UniRule"/>
</dbReference>
<dbReference type="AlphaFoldDB" id="A0A1F7Z0Q4"/>
<evidence type="ECO:0000313" key="11">
    <source>
        <dbReference type="Proteomes" id="UP000177169"/>
    </source>
</evidence>
<dbReference type="InterPro" id="IPR045462">
    <property type="entry name" value="aa-tRNA-synth_I_cd-bd"/>
</dbReference>
<accession>A0A1F7Z0Q4</accession>
<dbReference type="InterPro" id="IPR020751">
    <property type="entry name" value="aa-tRNA-synth_I_codon-bd_sub2"/>
</dbReference>
<proteinExistence type="inferred from homology"/>
<feature type="binding site" evidence="7">
    <location>
        <position position="128"/>
    </location>
    <ligand>
        <name>Zn(2+)</name>
        <dbReference type="ChEBI" id="CHEBI:29105"/>
    </ligand>
</feature>
<dbReference type="InterPro" id="IPR049940">
    <property type="entry name" value="GluQ/Sye"/>
</dbReference>
<dbReference type="PROSITE" id="PS00178">
    <property type="entry name" value="AA_TRNA_LIGASE_I"/>
    <property type="match status" value="1"/>
</dbReference>
<feature type="binding site" evidence="7">
    <location>
        <position position="239"/>
    </location>
    <ligand>
        <name>ATP</name>
        <dbReference type="ChEBI" id="CHEBI:30616"/>
    </ligand>
</feature>
<evidence type="ECO:0000313" key="10">
    <source>
        <dbReference type="EMBL" id="OGM33163.1"/>
    </source>
</evidence>
<dbReference type="InterPro" id="IPR000924">
    <property type="entry name" value="Glu/Gln-tRNA-synth"/>
</dbReference>
<dbReference type="CDD" id="cd00808">
    <property type="entry name" value="GluRS_core"/>
    <property type="match status" value="1"/>
</dbReference>
<feature type="domain" description="Glutamyl/glutaminyl-tRNA synthetase class Ib catalytic" evidence="8">
    <location>
        <begin position="11"/>
        <end position="305"/>
    </location>
</feature>
<dbReference type="GO" id="GO:0004818">
    <property type="term" value="F:glutamate-tRNA ligase activity"/>
    <property type="evidence" value="ECO:0007669"/>
    <property type="project" value="UniProtKB-UniRule"/>
</dbReference>
<evidence type="ECO:0000256" key="4">
    <source>
        <dbReference type="ARBA" id="ARBA00022840"/>
    </source>
</evidence>
<comment type="subunit">
    <text evidence="7">Monomer.</text>
</comment>
<keyword evidence="2 7" id="KW-0436">Ligase</keyword>
<dbReference type="EC" id="6.1.1.17" evidence="7"/>
<dbReference type="Gene3D" id="3.40.50.620">
    <property type="entry name" value="HUPs"/>
    <property type="match status" value="1"/>
</dbReference>
<name>A0A1F7Z0Q4_9BACT</name>
<dbReference type="HAMAP" id="MF_00022">
    <property type="entry name" value="Glu_tRNA_synth_type1"/>
    <property type="match status" value="1"/>
</dbReference>
<evidence type="ECO:0000256" key="5">
    <source>
        <dbReference type="ARBA" id="ARBA00022917"/>
    </source>
</evidence>
<dbReference type="GO" id="GO:0006424">
    <property type="term" value="P:glutamyl-tRNA aminoacylation"/>
    <property type="evidence" value="ECO:0007669"/>
    <property type="project" value="UniProtKB-UniRule"/>
</dbReference>